<reference evidence="1 2" key="1">
    <citation type="submission" date="2024-02" db="EMBL/GenBank/DDBJ databases">
        <title>A nitrogen-fixing paenibacillus bacterium.</title>
        <authorList>
            <person name="Zhang W.L."/>
            <person name="Chen S.F."/>
        </authorList>
    </citation>
    <scope>NUCLEOTIDE SEQUENCE [LARGE SCALE GENOMIC DNA]</scope>
    <source>
        <strain evidence="1 2">M1</strain>
    </source>
</reference>
<evidence type="ECO:0000313" key="2">
    <source>
        <dbReference type="Proteomes" id="UP001306950"/>
    </source>
</evidence>
<name>A0ABU7VSH4_9BACL</name>
<accession>A0ABU7VSH4</accession>
<gene>
    <name evidence="1" type="ORF">V3851_12885</name>
</gene>
<evidence type="ECO:0000313" key="1">
    <source>
        <dbReference type="EMBL" id="MEF2966729.1"/>
    </source>
</evidence>
<dbReference type="InterPro" id="IPR047729">
    <property type="entry name" value="Sce7726-like"/>
</dbReference>
<comment type="caution">
    <text evidence="1">The sequence shown here is derived from an EMBL/GenBank/DDBJ whole genome shotgun (WGS) entry which is preliminary data.</text>
</comment>
<sequence length="289" mass="33752">MSTDNSILLNRVFTRNTLREIVESNYSDAYVTAIRRYVANSYGKDNKQLISEIYTVLKREYRNEYYYKNTILNKLLLGVHKPTTTTALTEVSIGKSKADFVLINGRAIVYEIKTELDNLDRLESQITNYYKAITRVSILTCEAHSDALQRRLENSPVGICILTKKGTIREEKKPQEYADKLNKDTMFRVLRKQEYEGIIEKHFGALPDVSQFEYYKACKHLFCQIDTCVAYKEFIAALKKRGQIDIELYNQIPYELKFLVYFSGFKTDDYRKLHSFLQQKEVIPCTSLI</sequence>
<dbReference type="Proteomes" id="UP001306950">
    <property type="component" value="Unassembled WGS sequence"/>
</dbReference>
<dbReference type="RefSeq" id="WP_331846941.1">
    <property type="nucleotide sequence ID" value="NZ_JAZHPZ010000005.1"/>
</dbReference>
<dbReference type="NCBIfam" id="NF033832">
    <property type="entry name" value="sce7726_fam"/>
    <property type="match status" value="1"/>
</dbReference>
<organism evidence="1 2">
    <name type="scientific">Paenibacillus haidiansis</name>
    <dbReference type="NCBI Taxonomy" id="1574488"/>
    <lineage>
        <taxon>Bacteria</taxon>
        <taxon>Bacillati</taxon>
        <taxon>Bacillota</taxon>
        <taxon>Bacilli</taxon>
        <taxon>Bacillales</taxon>
        <taxon>Paenibacillaceae</taxon>
        <taxon>Paenibacillus</taxon>
    </lineage>
</organism>
<keyword evidence="2" id="KW-1185">Reference proteome</keyword>
<proteinExistence type="predicted"/>
<dbReference type="EMBL" id="JAZHPZ010000005">
    <property type="protein sequence ID" value="MEF2966729.1"/>
    <property type="molecule type" value="Genomic_DNA"/>
</dbReference>
<protein>
    <submittedName>
        <fullName evidence="1">Sce7726 family protein</fullName>
    </submittedName>
</protein>